<reference evidence="1 2" key="1">
    <citation type="submission" date="2018-03" db="EMBL/GenBank/DDBJ databases">
        <title>Genomic Encyclopedia of Type Strains, Phase III (KMG-III): the genomes of soil and plant-associated and newly described type strains.</title>
        <authorList>
            <person name="Whitman W."/>
        </authorList>
    </citation>
    <scope>NUCLEOTIDE SEQUENCE [LARGE SCALE GENOMIC DNA]</scope>
    <source>
        <strain evidence="1 2">VKM Ac-1602</strain>
    </source>
</reference>
<dbReference type="EMBL" id="QGDV01000003">
    <property type="protein sequence ID" value="PWJ65231.1"/>
    <property type="molecule type" value="Genomic_DNA"/>
</dbReference>
<evidence type="ECO:0000313" key="1">
    <source>
        <dbReference type="EMBL" id="PWJ65231.1"/>
    </source>
</evidence>
<name>A0ABX5LDW9_9MICO</name>
<protein>
    <recommendedName>
        <fullName evidence="3">RloB-like protein</fullName>
    </recommendedName>
</protein>
<proteinExistence type="predicted"/>
<keyword evidence="2" id="KW-1185">Reference proteome</keyword>
<dbReference type="RefSeq" id="WP_127843983.1">
    <property type="nucleotide sequence ID" value="NZ_QGDV01000003.1"/>
</dbReference>
<evidence type="ECO:0000313" key="2">
    <source>
        <dbReference type="Proteomes" id="UP000245674"/>
    </source>
</evidence>
<accession>A0ABX5LDW9</accession>
<gene>
    <name evidence="1" type="ORF">B0H03_10378</name>
</gene>
<dbReference type="Proteomes" id="UP000245674">
    <property type="component" value="Unassembled WGS sequence"/>
</dbReference>
<sequence>MRSAKSSSKRKPVVLVFGENLNDSAAISHLASFSNPKLKGRVRARPKPVSLTKDAGPPAVTRWLKDLLATVVATEAGGQPVAAVLVHRDSDGVDPDGKVEKALQMQIQELPGAVAVVPVQATESWWLLYPTAVESLSPLRWKGRLSRKSREVDLIPHPKDELKRATRPYEYSEADSRRIAERIASGAHEQCGTSGSFARFQARSREIDLRP</sequence>
<comment type="caution">
    <text evidence="1">The sequence shown here is derived from an EMBL/GenBank/DDBJ whole genome shotgun (WGS) entry which is preliminary data.</text>
</comment>
<organism evidence="1 2">
    <name type="scientific">Rathayibacter iranicus NCPPB 2253 = VKM Ac-1602</name>
    <dbReference type="NCBI Taxonomy" id="1328868"/>
    <lineage>
        <taxon>Bacteria</taxon>
        <taxon>Bacillati</taxon>
        <taxon>Actinomycetota</taxon>
        <taxon>Actinomycetes</taxon>
        <taxon>Micrococcales</taxon>
        <taxon>Microbacteriaceae</taxon>
        <taxon>Rathayibacter</taxon>
    </lineage>
</organism>
<evidence type="ECO:0008006" key="3">
    <source>
        <dbReference type="Google" id="ProtNLM"/>
    </source>
</evidence>